<dbReference type="EMBL" id="JAOPHQ010004303">
    <property type="protein sequence ID" value="KAK0139728.1"/>
    <property type="molecule type" value="Genomic_DNA"/>
</dbReference>
<reference evidence="1" key="1">
    <citation type="journal article" date="2023" name="Front. Mar. Sci.">
        <title>A new Merluccius polli reference genome to investigate the effects of global change in West African waters.</title>
        <authorList>
            <person name="Mateo J.L."/>
            <person name="Blanco-Fernandez C."/>
            <person name="Garcia-Vazquez E."/>
            <person name="Machado-Schiaffino G."/>
        </authorList>
    </citation>
    <scope>NUCLEOTIDE SEQUENCE</scope>
    <source>
        <strain evidence="1">C29</strain>
        <tissue evidence="1">Fin</tissue>
    </source>
</reference>
<sequence length="89" mass="10155">MRSGDCGGKRSGNRCGLLLLSPICFKMDIYTSRCHSRAKTITKDSSHPGFDLFNLLPSGRRYRCIRTKTNRFKNSFFPKAITTLNSHMH</sequence>
<evidence type="ECO:0000313" key="1">
    <source>
        <dbReference type="EMBL" id="KAK0139728.1"/>
    </source>
</evidence>
<accession>A0AA47NWP6</accession>
<dbReference type="AlphaFoldDB" id="A0AA47NWP6"/>
<proteinExistence type="predicted"/>
<dbReference type="Proteomes" id="UP001174136">
    <property type="component" value="Unassembled WGS sequence"/>
</dbReference>
<name>A0AA47NWP6_MERPO</name>
<evidence type="ECO:0000313" key="2">
    <source>
        <dbReference type="Proteomes" id="UP001174136"/>
    </source>
</evidence>
<gene>
    <name evidence="1" type="ORF">N1851_023361</name>
</gene>
<keyword evidence="2" id="KW-1185">Reference proteome</keyword>
<comment type="caution">
    <text evidence="1">The sequence shown here is derived from an EMBL/GenBank/DDBJ whole genome shotgun (WGS) entry which is preliminary data.</text>
</comment>
<protein>
    <submittedName>
        <fullName evidence="1">Uncharacterized protein</fullName>
    </submittedName>
</protein>
<organism evidence="1 2">
    <name type="scientific">Merluccius polli</name>
    <name type="common">Benguela hake</name>
    <name type="synonym">Merluccius cadenati</name>
    <dbReference type="NCBI Taxonomy" id="89951"/>
    <lineage>
        <taxon>Eukaryota</taxon>
        <taxon>Metazoa</taxon>
        <taxon>Chordata</taxon>
        <taxon>Craniata</taxon>
        <taxon>Vertebrata</taxon>
        <taxon>Euteleostomi</taxon>
        <taxon>Actinopterygii</taxon>
        <taxon>Neopterygii</taxon>
        <taxon>Teleostei</taxon>
        <taxon>Neoteleostei</taxon>
        <taxon>Acanthomorphata</taxon>
        <taxon>Zeiogadaria</taxon>
        <taxon>Gadariae</taxon>
        <taxon>Gadiformes</taxon>
        <taxon>Gadoidei</taxon>
        <taxon>Merlucciidae</taxon>
        <taxon>Merluccius</taxon>
    </lineage>
</organism>